<evidence type="ECO:0000313" key="9">
    <source>
        <dbReference type="Proteomes" id="UP000199377"/>
    </source>
</evidence>
<sequence>MTQAPIPPGPGAEAPPRPGWRRWLPLAAIVAGALLGAWLLGDRLSFETLRENRAALVAWRDSAWAEAAAAYVLAYVAVVAFSLPGGAIMTLAGGFLFGAAAGTALTVVAATIGATAIFLAARSSLGAALERRLQGRGGFLARLRAGVAENEASVLLTLRLIPAVPFFIANLAPAFLGVRTRTYVWTTFVGIIPGTAVYSWTGAGLGAVFDAGGEPDLGLIFRIEVLGPLLALAALAALPAVLRAARGRGSRLEGEG</sequence>
<dbReference type="GO" id="GO:0005886">
    <property type="term" value="C:plasma membrane"/>
    <property type="evidence" value="ECO:0007669"/>
    <property type="project" value="UniProtKB-SubCell"/>
</dbReference>
<dbReference type="OrthoDB" id="9779114at2"/>
<feature type="domain" description="VTT" evidence="7">
    <location>
        <begin position="86"/>
        <end position="203"/>
    </location>
</feature>
<evidence type="ECO:0000256" key="1">
    <source>
        <dbReference type="ARBA" id="ARBA00004651"/>
    </source>
</evidence>
<dbReference type="Proteomes" id="UP000199377">
    <property type="component" value="Unassembled WGS sequence"/>
</dbReference>
<dbReference type="AlphaFoldDB" id="A0A1I3NS93"/>
<keyword evidence="4 6" id="KW-1133">Transmembrane helix</keyword>
<gene>
    <name evidence="8" type="ORF">SAMN05216258_11435</name>
</gene>
<keyword evidence="2 6" id="KW-1003">Cell membrane</keyword>
<proteinExistence type="inferred from homology"/>
<comment type="subcellular location">
    <subcellularLocation>
        <location evidence="1 6">Cell membrane</location>
        <topology evidence="1 6">Multi-pass membrane protein</topology>
    </subcellularLocation>
</comment>
<dbReference type="Pfam" id="PF09335">
    <property type="entry name" value="VTT_dom"/>
    <property type="match status" value="1"/>
</dbReference>
<evidence type="ECO:0000256" key="2">
    <source>
        <dbReference type="ARBA" id="ARBA00022475"/>
    </source>
</evidence>
<dbReference type="InterPro" id="IPR015414">
    <property type="entry name" value="TMEM64"/>
</dbReference>
<organism evidence="8 9">
    <name type="scientific">Albimonas pacifica</name>
    <dbReference type="NCBI Taxonomy" id="1114924"/>
    <lineage>
        <taxon>Bacteria</taxon>
        <taxon>Pseudomonadati</taxon>
        <taxon>Pseudomonadota</taxon>
        <taxon>Alphaproteobacteria</taxon>
        <taxon>Rhodobacterales</taxon>
        <taxon>Paracoccaceae</taxon>
        <taxon>Albimonas</taxon>
    </lineage>
</organism>
<evidence type="ECO:0000259" key="7">
    <source>
        <dbReference type="Pfam" id="PF09335"/>
    </source>
</evidence>
<keyword evidence="9" id="KW-1185">Reference proteome</keyword>
<feature type="transmembrane region" description="Helical" evidence="6">
    <location>
        <begin position="23"/>
        <end position="41"/>
    </location>
</feature>
<evidence type="ECO:0000256" key="4">
    <source>
        <dbReference type="ARBA" id="ARBA00022989"/>
    </source>
</evidence>
<keyword evidence="5 6" id="KW-0472">Membrane</keyword>
<feature type="transmembrane region" description="Helical" evidence="6">
    <location>
        <begin position="182"/>
        <end position="200"/>
    </location>
</feature>
<comment type="similarity">
    <text evidence="6">Belongs to the TVP38/TMEM64 family.</text>
</comment>
<feature type="transmembrane region" description="Helical" evidence="6">
    <location>
        <begin position="220"/>
        <end position="242"/>
    </location>
</feature>
<feature type="transmembrane region" description="Helical" evidence="6">
    <location>
        <begin position="62"/>
        <end position="83"/>
    </location>
</feature>
<dbReference type="EMBL" id="FOQH01000014">
    <property type="protein sequence ID" value="SFJ11606.1"/>
    <property type="molecule type" value="Genomic_DNA"/>
</dbReference>
<name>A0A1I3NS93_9RHOB</name>
<accession>A0A1I3NS93</accession>
<dbReference type="PANTHER" id="PTHR12677">
    <property type="entry name" value="GOLGI APPARATUS MEMBRANE PROTEIN TVP38-RELATED"/>
    <property type="match status" value="1"/>
</dbReference>
<evidence type="ECO:0000256" key="6">
    <source>
        <dbReference type="RuleBase" id="RU366058"/>
    </source>
</evidence>
<evidence type="ECO:0000256" key="3">
    <source>
        <dbReference type="ARBA" id="ARBA00022692"/>
    </source>
</evidence>
<evidence type="ECO:0000256" key="5">
    <source>
        <dbReference type="ARBA" id="ARBA00023136"/>
    </source>
</evidence>
<evidence type="ECO:0000313" key="8">
    <source>
        <dbReference type="EMBL" id="SFJ11606.1"/>
    </source>
</evidence>
<feature type="transmembrane region" description="Helical" evidence="6">
    <location>
        <begin position="95"/>
        <end position="121"/>
    </location>
</feature>
<keyword evidence="3 6" id="KW-0812">Transmembrane</keyword>
<dbReference type="RefSeq" id="WP_092865133.1">
    <property type="nucleotide sequence ID" value="NZ_FOQH01000014.1"/>
</dbReference>
<reference evidence="8 9" key="1">
    <citation type="submission" date="2016-10" db="EMBL/GenBank/DDBJ databases">
        <authorList>
            <person name="de Groot N.N."/>
        </authorList>
    </citation>
    <scope>NUCLEOTIDE SEQUENCE [LARGE SCALE GENOMIC DNA]</scope>
    <source>
        <strain evidence="8 9">CGMCC 1.11030</strain>
    </source>
</reference>
<protein>
    <recommendedName>
        <fullName evidence="6">TVP38/TMEM64 family membrane protein</fullName>
    </recommendedName>
</protein>
<dbReference type="InterPro" id="IPR032816">
    <property type="entry name" value="VTT_dom"/>
</dbReference>
<dbReference type="STRING" id="1114924.SAMN05216258_11435"/>
<dbReference type="PANTHER" id="PTHR12677:SF59">
    <property type="entry name" value="GOLGI APPARATUS MEMBRANE PROTEIN TVP38-RELATED"/>
    <property type="match status" value="1"/>
</dbReference>